<gene>
    <name evidence="1" type="ORF">NCTC9601_02706</name>
</gene>
<evidence type="ECO:0000313" key="2">
    <source>
        <dbReference type="Proteomes" id="UP000251123"/>
    </source>
</evidence>
<reference evidence="1 2" key="1">
    <citation type="submission" date="2018-06" db="EMBL/GenBank/DDBJ databases">
        <authorList>
            <consortium name="Pathogen Informatics"/>
            <person name="Doyle S."/>
        </authorList>
    </citation>
    <scope>NUCLEOTIDE SEQUENCE [LARGE SCALE GENOMIC DNA]</scope>
    <source>
        <strain evidence="1 2">NCTC9601</strain>
    </source>
</reference>
<dbReference type="Proteomes" id="UP000251123">
    <property type="component" value="Unassembled WGS sequence"/>
</dbReference>
<accession>A0A2X1QGT7</accession>
<sequence>MVAKRQLAGDANAVRFGLHAVELDPLLGIVTFNALQAIEEIEMPPCATKLTVGDHMQAAVALLLNQMMDRVILNLA</sequence>
<organism evidence="1 2">
    <name type="scientific">Klebsiella pneumoniae</name>
    <dbReference type="NCBI Taxonomy" id="573"/>
    <lineage>
        <taxon>Bacteria</taxon>
        <taxon>Pseudomonadati</taxon>
        <taxon>Pseudomonadota</taxon>
        <taxon>Gammaproteobacteria</taxon>
        <taxon>Enterobacterales</taxon>
        <taxon>Enterobacteriaceae</taxon>
        <taxon>Klebsiella/Raoultella group</taxon>
        <taxon>Klebsiella</taxon>
        <taxon>Klebsiella pneumoniae complex</taxon>
    </lineage>
</organism>
<evidence type="ECO:0000313" key="1">
    <source>
        <dbReference type="EMBL" id="SPX55525.1"/>
    </source>
</evidence>
<dbReference type="AlphaFoldDB" id="A0A2X1QGT7"/>
<protein>
    <submittedName>
        <fullName evidence="1">Uncharacterized protein</fullName>
    </submittedName>
</protein>
<name>A0A2X1QGT7_KLEPN</name>
<dbReference type="EMBL" id="UASN01000020">
    <property type="protein sequence ID" value="SPX55525.1"/>
    <property type="molecule type" value="Genomic_DNA"/>
</dbReference>
<proteinExistence type="predicted"/>